<evidence type="ECO:0000256" key="3">
    <source>
        <dbReference type="ARBA" id="ARBA00023163"/>
    </source>
</evidence>
<feature type="compositionally biased region" description="Polar residues" evidence="5">
    <location>
        <begin position="1"/>
        <end position="11"/>
    </location>
</feature>
<feature type="region of interest" description="Disordered" evidence="5">
    <location>
        <begin position="1"/>
        <end position="22"/>
    </location>
</feature>
<dbReference type="InterPro" id="IPR001647">
    <property type="entry name" value="HTH_TetR"/>
</dbReference>
<dbReference type="PANTHER" id="PTHR30055">
    <property type="entry name" value="HTH-TYPE TRANSCRIPTIONAL REGULATOR RUTR"/>
    <property type="match status" value="1"/>
</dbReference>
<dbReference type="InterPro" id="IPR040611">
    <property type="entry name" value="AlkX_C"/>
</dbReference>
<feature type="DNA-binding region" description="H-T-H motif" evidence="4">
    <location>
        <begin position="46"/>
        <end position="65"/>
    </location>
</feature>
<keyword evidence="2 4" id="KW-0238">DNA-binding</keyword>
<dbReference type="InterPro" id="IPR050109">
    <property type="entry name" value="HTH-type_TetR-like_transc_reg"/>
</dbReference>
<dbReference type="Pfam" id="PF18556">
    <property type="entry name" value="TetR_C_35"/>
    <property type="match status" value="1"/>
</dbReference>
<feature type="domain" description="HTH tetR-type" evidence="6">
    <location>
        <begin position="23"/>
        <end position="83"/>
    </location>
</feature>
<dbReference type="InterPro" id="IPR009057">
    <property type="entry name" value="Homeodomain-like_sf"/>
</dbReference>
<dbReference type="Gene3D" id="1.10.357.10">
    <property type="entry name" value="Tetracycline Repressor, domain 2"/>
    <property type="match status" value="1"/>
</dbReference>
<keyword evidence="3" id="KW-0804">Transcription</keyword>
<evidence type="ECO:0000256" key="5">
    <source>
        <dbReference type="SAM" id="MobiDB-lite"/>
    </source>
</evidence>
<dbReference type="GO" id="GO:0000976">
    <property type="term" value="F:transcription cis-regulatory region binding"/>
    <property type="evidence" value="ECO:0007669"/>
    <property type="project" value="TreeGrafter"/>
</dbReference>
<dbReference type="PROSITE" id="PS50977">
    <property type="entry name" value="HTH_TETR_2"/>
    <property type="match status" value="1"/>
</dbReference>
<dbReference type="PANTHER" id="PTHR30055:SF234">
    <property type="entry name" value="HTH-TYPE TRANSCRIPTIONAL REGULATOR BETI"/>
    <property type="match status" value="1"/>
</dbReference>
<evidence type="ECO:0000256" key="4">
    <source>
        <dbReference type="PROSITE-ProRule" id="PRU00335"/>
    </source>
</evidence>
<dbReference type="Pfam" id="PF00440">
    <property type="entry name" value="TetR_N"/>
    <property type="match status" value="1"/>
</dbReference>
<protein>
    <submittedName>
        <fullName evidence="7">TetR family transcriptional regulator</fullName>
    </submittedName>
</protein>
<organism evidence="7">
    <name type="scientific">Streptomyces sp. NBC_01393</name>
    <dbReference type="NCBI Taxonomy" id="2903851"/>
    <lineage>
        <taxon>Bacteria</taxon>
        <taxon>Bacillati</taxon>
        <taxon>Actinomycetota</taxon>
        <taxon>Actinomycetes</taxon>
        <taxon>Kitasatosporales</taxon>
        <taxon>Streptomycetaceae</taxon>
        <taxon>Streptomyces</taxon>
    </lineage>
</organism>
<dbReference type="GO" id="GO:0003700">
    <property type="term" value="F:DNA-binding transcription factor activity"/>
    <property type="evidence" value="ECO:0007669"/>
    <property type="project" value="TreeGrafter"/>
</dbReference>
<gene>
    <name evidence="7" type="ORF">OG699_02235</name>
</gene>
<accession>A0AAU3HN46</accession>
<evidence type="ECO:0000313" key="7">
    <source>
        <dbReference type="EMBL" id="WTZ06925.1"/>
    </source>
</evidence>
<proteinExistence type="predicted"/>
<keyword evidence="1" id="KW-0805">Transcription regulation</keyword>
<dbReference type="SUPFAM" id="SSF46689">
    <property type="entry name" value="Homeodomain-like"/>
    <property type="match status" value="1"/>
</dbReference>
<evidence type="ECO:0000259" key="6">
    <source>
        <dbReference type="PROSITE" id="PS50977"/>
    </source>
</evidence>
<dbReference type="AlphaFoldDB" id="A0AAU3HN46"/>
<evidence type="ECO:0000256" key="2">
    <source>
        <dbReference type="ARBA" id="ARBA00023125"/>
    </source>
</evidence>
<evidence type="ECO:0000256" key="1">
    <source>
        <dbReference type="ARBA" id="ARBA00023015"/>
    </source>
</evidence>
<reference evidence="7" key="1">
    <citation type="submission" date="2022-10" db="EMBL/GenBank/DDBJ databases">
        <title>The complete genomes of actinobacterial strains from the NBC collection.</title>
        <authorList>
            <person name="Joergensen T.S."/>
            <person name="Alvarez Arevalo M."/>
            <person name="Sterndorff E.B."/>
            <person name="Faurdal D."/>
            <person name="Vuksanovic O."/>
            <person name="Mourched A.-S."/>
            <person name="Charusanti P."/>
            <person name="Shaw S."/>
            <person name="Blin K."/>
            <person name="Weber T."/>
        </authorList>
    </citation>
    <scope>NUCLEOTIDE SEQUENCE</scope>
    <source>
        <strain evidence="7">NBC_01393</strain>
    </source>
</reference>
<sequence length="211" mass="22636">MSDGHASTTPHSRPDPPRAAWRRQMRERVIAEAKSLAAEDGWDRVRVADLALRADVSRPSIYKEFGDRAGIGRALVEHETDAFLIGLTAILDAHRGRLAPALEAAVAHALEQAAVNPFIGAVLTATRGGTDALLPFLTSRPEPVFSSARQLLCAWLGETVPETAEDRRSAAADLAVRLTLSHMLLPAHDPGATPQHIARTVCAVLGAPERN</sequence>
<dbReference type="EMBL" id="CP109546">
    <property type="protein sequence ID" value="WTZ06925.1"/>
    <property type="molecule type" value="Genomic_DNA"/>
</dbReference>
<name>A0AAU3HN46_9ACTN</name>